<keyword evidence="5" id="KW-1185">Reference proteome</keyword>
<keyword evidence="2" id="KW-0472">Membrane</keyword>
<dbReference type="Proteomes" id="UP001165368">
    <property type="component" value="Unassembled WGS sequence"/>
</dbReference>
<sequence>MSSDTQKPTSAAQPVALPAVEPPVGPTSSRRAIGIDVARAVALIGMISVHVFPEAHLDNDKMTLAFAVFAGRASALFAVLAGVSIAFVEKRSHGHLYGRTLTADRAALVVRGLLILLVGLLLGHLETPIDTIIPYFGILFLVAVPFYGRSSRFLLIAALFFAIVGPVLRHLLNGTIPEQLDPEADYTLFTAAQQPVLFIVDMLITGTYPVFLWMTYLCVGMVIGRQVLTSRKVQLALAGWGAVLALAAWVISQVLLGPAGGMQRLVEATPSLTRAEITDVLAYGPDLTLMPNTTWWWLAVVTPYSETPLTVLHTLGAAVAALGLILLVTHRGGKVFSPFAAIGAMTLTLYSAHVIIFAIDVLDVTRPVLSLWIQIISFMLFAVLWRAVIGKGPLEGIISDASDWVRRRVRASGDRPPQDTPGRLRFKPHAGPAVPPPPGRPPEPAHPVRQPAVTDRTAEIPPGSRAGRWKTSLPRPEGTS</sequence>
<feature type="domain" description="Heparan-alpha-glucosaminide N-acetyltransferase catalytic" evidence="3">
    <location>
        <begin position="31"/>
        <end position="237"/>
    </location>
</feature>
<feature type="transmembrane region" description="Helical" evidence="2">
    <location>
        <begin position="64"/>
        <end position="88"/>
    </location>
</feature>
<dbReference type="PANTHER" id="PTHR30590">
    <property type="entry name" value="INNER MEMBRANE PROTEIN"/>
    <property type="match status" value="1"/>
</dbReference>
<dbReference type="RefSeq" id="WP_237819831.1">
    <property type="nucleotide sequence ID" value="NZ_JAKLTQ010000004.1"/>
</dbReference>
<evidence type="ECO:0000256" key="1">
    <source>
        <dbReference type="SAM" id="MobiDB-lite"/>
    </source>
</evidence>
<evidence type="ECO:0000256" key="2">
    <source>
        <dbReference type="SAM" id="Phobius"/>
    </source>
</evidence>
<dbReference type="PANTHER" id="PTHR30590:SF3">
    <property type="entry name" value="HYPOTHETICAL MEMBRANE SPANNING PROTEIN"/>
    <property type="match status" value="1"/>
</dbReference>
<comment type="caution">
    <text evidence="4">The sequence shown here is derived from an EMBL/GenBank/DDBJ whole genome shotgun (WGS) entry which is preliminary data.</text>
</comment>
<accession>A0ABS9L5R7</accession>
<feature type="transmembrane region" description="Helical" evidence="2">
    <location>
        <begin position="131"/>
        <end position="148"/>
    </location>
</feature>
<gene>
    <name evidence="4" type="ORF">LVY72_08805</name>
</gene>
<proteinExistence type="predicted"/>
<feature type="transmembrane region" description="Helical" evidence="2">
    <location>
        <begin position="196"/>
        <end position="223"/>
    </location>
</feature>
<evidence type="ECO:0000313" key="4">
    <source>
        <dbReference type="EMBL" id="MCG2622016.1"/>
    </source>
</evidence>
<feature type="region of interest" description="Disordered" evidence="1">
    <location>
        <begin position="410"/>
        <end position="480"/>
    </location>
</feature>
<dbReference type="EMBL" id="JAKLTQ010000004">
    <property type="protein sequence ID" value="MCG2622016.1"/>
    <property type="molecule type" value="Genomic_DNA"/>
</dbReference>
<evidence type="ECO:0000313" key="5">
    <source>
        <dbReference type="Proteomes" id="UP001165368"/>
    </source>
</evidence>
<feature type="compositionally biased region" description="Polar residues" evidence="1">
    <location>
        <begin position="1"/>
        <end position="12"/>
    </location>
</feature>
<protein>
    <submittedName>
        <fullName evidence="4">DUF1624 domain-containing protein</fullName>
    </submittedName>
</protein>
<organism evidence="4 5">
    <name type="scientific">Arthrobacter hankyongi</name>
    <dbReference type="NCBI Taxonomy" id="2904801"/>
    <lineage>
        <taxon>Bacteria</taxon>
        <taxon>Bacillati</taxon>
        <taxon>Actinomycetota</taxon>
        <taxon>Actinomycetes</taxon>
        <taxon>Micrococcales</taxon>
        <taxon>Micrococcaceae</taxon>
        <taxon>Arthrobacter</taxon>
    </lineage>
</organism>
<feature type="transmembrane region" description="Helical" evidence="2">
    <location>
        <begin position="310"/>
        <end position="328"/>
    </location>
</feature>
<feature type="transmembrane region" description="Helical" evidence="2">
    <location>
        <begin position="335"/>
        <end position="359"/>
    </location>
</feature>
<dbReference type="Pfam" id="PF07786">
    <property type="entry name" value="HGSNAT_cat"/>
    <property type="match status" value="1"/>
</dbReference>
<feature type="transmembrane region" description="Helical" evidence="2">
    <location>
        <begin position="153"/>
        <end position="172"/>
    </location>
</feature>
<name>A0ABS9L5R7_9MICC</name>
<feature type="transmembrane region" description="Helical" evidence="2">
    <location>
        <begin position="371"/>
        <end position="389"/>
    </location>
</feature>
<dbReference type="InterPro" id="IPR052529">
    <property type="entry name" value="Bact_Transport_Assoc"/>
</dbReference>
<evidence type="ECO:0000259" key="3">
    <source>
        <dbReference type="Pfam" id="PF07786"/>
    </source>
</evidence>
<feature type="transmembrane region" description="Helical" evidence="2">
    <location>
        <begin position="235"/>
        <end position="256"/>
    </location>
</feature>
<reference evidence="4" key="1">
    <citation type="submission" date="2022-01" db="EMBL/GenBank/DDBJ databases">
        <authorList>
            <person name="Jo J.-H."/>
            <person name="Im W.-T."/>
        </authorList>
    </citation>
    <scope>NUCLEOTIDE SEQUENCE</scope>
    <source>
        <strain evidence="4">I2-34</strain>
    </source>
</reference>
<feature type="compositionally biased region" description="Pro residues" evidence="1">
    <location>
        <begin position="433"/>
        <end position="445"/>
    </location>
</feature>
<keyword evidence="2" id="KW-0812">Transmembrane</keyword>
<feature type="region of interest" description="Disordered" evidence="1">
    <location>
        <begin position="1"/>
        <end position="27"/>
    </location>
</feature>
<feature type="transmembrane region" description="Helical" evidence="2">
    <location>
        <begin position="108"/>
        <end position="125"/>
    </location>
</feature>
<keyword evidence="2" id="KW-1133">Transmembrane helix</keyword>
<dbReference type="InterPro" id="IPR012429">
    <property type="entry name" value="HGSNAT_cat"/>
</dbReference>